<sequence>MHHEGGIFARDLIRDARRITNAELRSLLQPDRAMADWRSRIVAAFLIAIDRRTEFREAIGTLLLTGRASDAGTGYCFAAAAFGTPSILTAYLDRFLPQPQVRDAQPWALGALLHLDRRSGTGHAQPYLTSGAWHRWREAVPSHPDVESYAEAMGHLCAIGFASPAQPRSAMIWSSPPEHPSAAG</sequence>
<evidence type="ECO:0000313" key="1">
    <source>
        <dbReference type="EMBL" id="GID77698.1"/>
    </source>
</evidence>
<comment type="caution">
    <text evidence="1">The sequence shown here is derived from an EMBL/GenBank/DDBJ whole genome shotgun (WGS) entry which is preliminary data.</text>
</comment>
<name>A0ABQ3YCJ1_9ACTN</name>
<protein>
    <submittedName>
        <fullName evidence="1">Uncharacterized protein</fullName>
    </submittedName>
</protein>
<reference evidence="1 2" key="1">
    <citation type="submission" date="2021-01" db="EMBL/GenBank/DDBJ databases">
        <title>Whole genome shotgun sequence of Actinoplanes deccanensis NBRC 13994.</title>
        <authorList>
            <person name="Komaki H."/>
            <person name="Tamura T."/>
        </authorList>
    </citation>
    <scope>NUCLEOTIDE SEQUENCE [LARGE SCALE GENOMIC DNA]</scope>
    <source>
        <strain evidence="1 2">NBRC 13994</strain>
    </source>
</reference>
<accession>A0ABQ3YCJ1</accession>
<gene>
    <name evidence="1" type="ORF">Ade02nite_63390</name>
</gene>
<keyword evidence="2" id="KW-1185">Reference proteome</keyword>
<proteinExistence type="predicted"/>
<dbReference type="RefSeq" id="WP_203771917.1">
    <property type="nucleotide sequence ID" value="NZ_BAAABO010000021.1"/>
</dbReference>
<dbReference type="EMBL" id="BOMI01000125">
    <property type="protein sequence ID" value="GID77698.1"/>
    <property type="molecule type" value="Genomic_DNA"/>
</dbReference>
<dbReference type="Pfam" id="PF19463">
    <property type="entry name" value="DUF6000"/>
    <property type="match status" value="1"/>
</dbReference>
<dbReference type="Proteomes" id="UP000609879">
    <property type="component" value="Unassembled WGS sequence"/>
</dbReference>
<organism evidence="1 2">
    <name type="scientific">Paractinoplanes deccanensis</name>
    <dbReference type="NCBI Taxonomy" id="113561"/>
    <lineage>
        <taxon>Bacteria</taxon>
        <taxon>Bacillati</taxon>
        <taxon>Actinomycetota</taxon>
        <taxon>Actinomycetes</taxon>
        <taxon>Micromonosporales</taxon>
        <taxon>Micromonosporaceae</taxon>
        <taxon>Paractinoplanes</taxon>
    </lineage>
</organism>
<evidence type="ECO:0000313" key="2">
    <source>
        <dbReference type="Proteomes" id="UP000609879"/>
    </source>
</evidence>
<dbReference type="InterPro" id="IPR046042">
    <property type="entry name" value="DUF6000"/>
</dbReference>